<dbReference type="AlphaFoldDB" id="A0A6A5ZJ95"/>
<feature type="compositionally biased region" description="Polar residues" evidence="1">
    <location>
        <begin position="156"/>
        <end position="166"/>
    </location>
</feature>
<feature type="compositionally biased region" description="Polar residues" evidence="1">
    <location>
        <begin position="111"/>
        <end position="122"/>
    </location>
</feature>
<feature type="region of interest" description="Disordered" evidence="1">
    <location>
        <begin position="496"/>
        <end position="533"/>
    </location>
</feature>
<dbReference type="EMBL" id="ML977316">
    <property type="protein sequence ID" value="KAF2118927.1"/>
    <property type="molecule type" value="Genomic_DNA"/>
</dbReference>
<dbReference type="Pfam" id="PF21204">
    <property type="entry name" value="Ebp1_C"/>
    <property type="match status" value="1"/>
</dbReference>
<reference evidence="3" key="1">
    <citation type="journal article" date="2020" name="Stud. Mycol.">
        <title>101 Dothideomycetes genomes: a test case for predicting lifestyles and emergence of pathogens.</title>
        <authorList>
            <person name="Haridas S."/>
            <person name="Albert R."/>
            <person name="Binder M."/>
            <person name="Bloem J."/>
            <person name="Labutti K."/>
            <person name="Salamov A."/>
            <person name="Andreopoulos B."/>
            <person name="Baker S."/>
            <person name="Barry K."/>
            <person name="Bills G."/>
            <person name="Bluhm B."/>
            <person name="Cannon C."/>
            <person name="Castanera R."/>
            <person name="Culley D."/>
            <person name="Daum C."/>
            <person name="Ezra D."/>
            <person name="Gonzalez J."/>
            <person name="Henrissat B."/>
            <person name="Kuo A."/>
            <person name="Liang C."/>
            <person name="Lipzen A."/>
            <person name="Lutzoni F."/>
            <person name="Magnuson J."/>
            <person name="Mondo S."/>
            <person name="Nolan M."/>
            <person name="Ohm R."/>
            <person name="Pangilinan J."/>
            <person name="Park H.-J."/>
            <person name="Ramirez L."/>
            <person name="Alfaro M."/>
            <person name="Sun H."/>
            <person name="Tritt A."/>
            <person name="Yoshinaga Y."/>
            <person name="Zwiers L.-H."/>
            <person name="Turgeon B."/>
            <person name="Goodwin S."/>
            <person name="Spatafora J."/>
            <person name="Crous P."/>
            <person name="Grigoriev I."/>
        </authorList>
    </citation>
    <scope>NUCLEOTIDE SEQUENCE</scope>
    <source>
        <strain evidence="3">CBS 627.86</strain>
    </source>
</reference>
<feature type="compositionally biased region" description="Polar residues" evidence="1">
    <location>
        <begin position="466"/>
        <end position="479"/>
    </location>
</feature>
<evidence type="ECO:0000313" key="3">
    <source>
        <dbReference type="EMBL" id="KAF2118927.1"/>
    </source>
</evidence>
<sequence>MSKDPAPDPTGPQSKAKARNLSAEDQEDLDKLDGIFDRIKKAVPAAPYILSTPSLNPYQHYSRHEAYSFMMGHLFEPNEEHLQYRTFLYREPYQDCFALQPDEELEERPKSQASNTSSQPQQAKKKISLSAYKSKQANGVITPAGGSIKPSPNLPPTKTSTAQTNGIKEADKRPAPTPHKEEARAPKRPAPEALAPEKPEKRQRNDRPLAEPAQKSGTQESKAAADKSGPSNATPHGLPSLLSPVQLSMDNPYDLPPILSPTLPTNIQAELDRLETQRKRAESNASTSSSDRKSQLLPVPETRPQKPEDGVKSNSRMRSVSVNGRSPLSVSSVPGDLAGERLIVKLKYGKQKAQTVQQILRLPPKRLRAEKKERHETSKEGPAKPHKEEPEVPEKKKKPIPKVAARVSTPNALSKNSSPAPAPKSAEKRPRADDDTSTEAPSKRQRALSALDRPTTPSSQIISSPALSNKSSAQKSSGPYATPRKELKALNMLRSTSADGYDSTPGRSGVTPSNSKHLEVKPPTSAPLSSRKQADIQALSQVSQKLNAMGRSLKHEAQKIMVEKGKQIKDADRKRATVLMVECILSYMAAYHAQDQSSKLRGRPCEVEGTWKTLFPLCESYFTRTKDFPTLDGLLRYLGSVISAAICHHVSCRERARPSASKAAHDSPQDGPQPDSAHANLQLLTKFYMHLHDLQQEARVSLPIDDLQTIYPKTWKGREASSKSKEPEKVRGSNLSGPYFLPLNSDTTPIQAVRFGLKLLEEFCSKEKLDYSLRVNLEKPE</sequence>
<name>A0A6A5ZJ95_9PLEO</name>
<feature type="compositionally biased region" description="Basic and acidic residues" evidence="1">
    <location>
        <begin position="270"/>
        <end position="282"/>
    </location>
</feature>
<feature type="compositionally biased region" description="Basic and acidic residues" evidence="1">
    <location>
        <begin position="168"/>
        <end position="185"/>
    </location>
</feature>
<protein>
    <recommendedName>
        <fullName evidence="2">Ell binding protein Ebp1 C-terminal domain-containing protein</fullName>
    </recommendedName>
</protein>
<keyword evidence="4" id="KW-1185">Reference proteome</keyword>
<dbReference type="Proteomes" id="UP000799770">
    <property type="component" value="Unassembled WGS sequence"/>
</dbReference>
<feature type="compositionally biased region" description="Basic and acidic residues" evidence="1">
    <location>
        <begin position="425"/>
        <end position="434"/>
    </location>
</feature>
<feature type="compositionally biased region" description="Basic and acidic residues" evidence="1">
    <location>
        <begin position="370"/>
        <end position="394"/>
    </location>
</feature>
<evidence type="ECO:0000256" key="1">
    <source>
        <dbReference type="SAM" id="MobiDB-lite"/>
    </source>
</evidence>
<dbReference type="OrthoDB" id="284473at2759"/>
<dbReference type="InterPro" id="IPR049403">
    <property type="entry name" value="Ebp1_C"/>
</dbReference>
<feature type="compositionally biased region" description="Low complexity" evidence="1">
    <location>
        <begin position="410"/>
        <end position="419"/>
    </location>
</feature>
<feature type="compositionally biased region" description="Basic and acidic residues" evidence="1">
    <location>
        <begin position="195"/>
        <end position="209"/>
    </location>
</feature>
<feature type="compositionally biased region" description="Low complexity" evidence="1">
    <location>
        <begin position="454"/>
        <end position="465"/>
    </location>
</feature>
<proteinExistence type="predicted"/>
<feature type="region of interest" description="Disordered" evidence="1">
    <location>
        <begin position="1"/>
        <end position="29"/>
    </location>
</feature>
<accession>A0A6A5ZJ95</accession>
<feature type="domain" description="Ell binding protein Ebp1 C-terminal" evidence="2">
    <location>
        <begin position="510"/>
        <end position="723"/>
    </location>
</feature>
<feature type="region of interest" description="Disordered" evidence="1">
    <location>
        <begin position="100"/>
        <end position="484"/>
    </location>
</feature>
<evidence type="ECO:0000259" key="2">
    <source>
        <dbReference type="Pfam" id="PF21204"/>
    </source>
</evidence>
<gene>
    <name evidence="3" type="ORF">BDV96DRAFT_367480</name>
</gene>
<evidence type="ECO:0000313" key="4">
    <source>
        <dbReference type="Proteomes" id="UP000799770"/>
    </source>
</evidence>
<organism evidence="3 4">
    <name type="scientific">Lophiotrema nucula</name>
    <dbReference type="NCBI Taxonomy" id="690887"/>
    <lineage>
        <taxon>Eukaryota</taxon>
        <taxon>Fungi</taxon>
        <taxon>Dikarya</taxon>
        <taxon>Ascomycota</taxon>
        <taxon>Pezizomycotina</taxon>
        <taxon>Dothideomycetes</taxon>
        <taxon>Pleosporomycetidae</taxon>
        <taxon>Pleosporales</taxon>
        <taxon>Lophiotremataceae</taxon>
        <taxon>Lophiotrema</taxon>
    </lineage>
</organism>
<feature type="compositionally biased region" description="Polar residues" evidence="1">
    <location>
        <begin position="312"/>
        <end position="332"/>
    </location>
</feature>